<proteinExistence type="predicted"/>
<keyword evidence="3" id="KW-1185">Reference proteome</keyword>
<dbReference type="RefSeq" id="WP_160643392.1">
    <property type="nucleotide sequence ID" value="NZ_SIJB01000001.1"/>
</dbReference>
<dbReference type="EMBL" id="SIJB01000001">
    <property type="protein sequence ID" value="NBI27453.1"/>
    <property type="molecule type" value="Genomic_DNA"/>
</dbReference>
<name>A0A6N9PYF0_9BACL</name>
<accession>A0A6N9PYF0</accession>
<organism evidence="2 3">
    <name type="scientific">Chengkuizengella marina</name>
    <dbReference type="NCBI Taxonomy" id="2507566"/>
    <lineage>
        <taxon>Bacteria</taxon>
        <taxon>Bacillati</taxon>
        <taxon>Bacillota</taxon>
        <taxon>Bacilli</taxon>
        <taxon>Bacillales</taxon>
        <taxon>Paenibacillaceae</taxon>
        <taxon>Chengkuizengella</taxon>
    </lineage>
</organism>
<gene>
    <name evidence="2" type="ORF">ERL59_00525</name>
</gene>
<sequence length="231" mass="25290">MISNFKKISLLSLCFIFIFAGSVFAEKEMKFSDLKSHKDIKVLKETNSNIVMIPSEEVTDKSEYIKMINQYIPIIKGKLHTGKQSSDSDVSALLSANINDYDSMTYNGSTMYAQFDSTINYNICCTTEVSGDSRGAWLGSNPFNADKVTLADSISFTGVTVSVSVPASAGFSVSGSTASWTDSVNNTWQMNHYYNNISATGFDIYVSQSTSATFKFGSSFYTPTASDGTWL</sequence>
<dbReference type="OrthoDB" id="355208at2"/>
<dbReference type="AlphaFoldDB" id="A0A6N9PYF0"/>
<evidence type="ECO:0000313" key="3">
    <source>
        <dbReference type="Proteomes" id="UP000448943"/>
    </source>
</evidence>
<keyword evidence="1" id="KW-0732">Signal</keyword>
<comment type="caution">
    <text evidence="2">The sequence shown here is derived from an EMBL/GenBank/DDBJ whole genome shotgun (WGS) entry which is preliminary data.</text>
</comment>
<protein>
    <submittedName>
        <fullName evidence="2">Uncharacterized protein</fullName>
    </submittedName>
</protein>
<feature type="chain" id="PRO_5026726129" evidence="1">
    <location>
        <begin position="26"/>
        <end position="231"/>
    </location>
</feature>
<reference evidence="2 3" key="1">
    <citation type="submission" date="2019-01" db="EMBL/GenBank/DDBJ databases">
        <title>Chengkuizengella sp. nov., isolated from deep-sea sediment of East Pacific Ocean.</title>
        <authorList>
            <person name="Yang J."/>
            <person name="Lai Q."/>
            <person name="Shao Z."/>
        </authorList>
    </citation>
    <scope>NUCLEOTIDE SEQUENCE [LARGE SCALE GENOMIC DNA]</scope>
    <source>
        <strain evidence="2 3">YPA3-1-1</strain>
    </source>
</reference>
<evidence type="ECO:0000313" key="2">
    <source>
        <dbReference type="EMBL" id="NBI27453.1"/>
    </source>
</evidence>
<dbReference type="Proteomes" id="UP000448943">
    <property type="component" value="Unassembled WGS sequence"/>
</dbReference>
<evidence type="ECO:0000256" key="1">
    <source>
        <dbReference type="SAM" id="SignalP"/>
    </source>
</evidence>
<feature type="signal peptide" evidence="1">
    <location>
        <begin position="1"/>
        <end position="25"/>
    </location>
</feature>